<organism evidence="1 2">
    <name type="scientific">Adlercreutzia muris</name>
    <dbReference type="NCBI Taxonomy" id="1796610"/>
    <lineage>
        <taxon>Bacteria</taxon>
        <taxon>Bacillati</taxon>
        <taxon>Actinomycetota</taxon>
        <taxon>Coriobacteriia</taxon>
        <taxon>Eggerthellales</taxon>
        <taxon>Eggerthellaceae</taxon>
        <taxon>Adlercreutzia</taxon>
    </lineage>
</organism>
<dbReference type="AlphaFoldDB" id="A0A7C8FZ93"/>
<proteinExistence type="predicted"/>
<evidence type="ECO:0000313" key="2">
    <source>
        <dbReference type="Proteomes" id="UP000479639"/>
    </source>
</evidence>
<keyword evidence="1" id="KW-0255">Endonuclease</keyword>
<name>A0A7C8FZ93_9ACTN</name>
<gene>
    <name evidence="1" type="ORF">F8D48_06735</name>
</gene>
<keyword evidence="2" id="KW-1185">Reference proteome</keyword>
<keyword evidence="1" id="KW-0540">Nuclease</keyword>
<comment type="caution">
    <text evidence="1">The sequence shown here is derived from an EMBL/GenBank/DDBJ whole genome shotgun (WGS) entry which is preliminary data.</text>
</comment>
<dbReference type="GO" id="GO:0004519">
    <property type="term" value="F:endonuclease activity"/>
    <property type="evidence" value="ECO:0007669"/>
    <property type="project" value="UniProtKB-KW"/>
</dbReference>
<dbReference type="RefSeq" id="WP_151430656.1">
    <property type="nucleotide sequence ID" value="NZ_JANJZI010000003.1"/>
</dbReference>
<accession>A0A7C8FZ93</accession>
<keyword evidence="1" id="KW-0378">Hydrolase</keyword>
<protein>
    <submittedName>
        <fullName evidence="1">HNH endonuclease</fullName>
    </submittedName>
</protein>
<reference evidence="1 2" key="1">
    <citation type="submission" date="2019-09" db="EMBL/GenBank/DDBJ databases">
        <title>Whole genome shotgun sequencing (WGS) of Ellagibacter isourolithinifaciens DSM 104140(T) and Adlercreutzia muris DSM 29508(T).</title>
        <authorList>
            <person name="Stoll D.A."/>
            <person name="Danylec N."/>
            <person name="Huch M."/>
        </authorList>
    </citation>
    <scope>NUCLEOTIDE SEQUENCE [LARGE SCALE GENOMIC DNA]</scope>
    <source>
        <strain evidence="1 2">DSM 29508</strain>
    </source>
</reference>
<dbReference type="Proteomes" id="UP000479639">
    <property type="component" value="Unassembled WGS sequence"/>
</dbReference>
<dbReference type="EMBL" id="WAJS01000017">
    <property type="protein sequence ID" value="KAB1647982.1"/>
    <property type="molecule type" value="Genomic_DNA"/>
</dbReference>
<sequence>MRVPQDRSLASWIRELIAESRLYQFYKTDEWKDLSASVMEAAHGECEWCREKPGKPVRATCVHHEMEVRDHPELALSRFYTDVGGNTRRNLWAICDACHNRVHGRFQGARKRGDEKPLTEEKW</sequence>
<evidence type="ECO:0000313" key="1">
    <source>
        <dbReference type="EMBL" id="KAB1647982.1"/>
    </source>
</evidence>
<dbReference type="Gene3D" id="1.10.30.50">
    <property type="match status" value="1"/>
</dbReference>